<feature type="transmembrane region" description="Helical" evidence="8">
    <location>
        <begin position="161"/>
        <end position="181"/>
    </location>
</feature>
<evidence type="ECO:0000313" key="10">
    <source>
        <dbReference type="Proteomes" id="UP000660680"/>
    </source>
</evidence>
<dbReference type="Gene3D" id="1.10.3470.10">
    <property type="entry name" value="ABC transporter involved in vitamin B12 uptake, BtuC"/>
    <property type="match status" value="1"/>
</dbReference>
<keyword evidence="10" id="KW-1185">Reference proteome</keyword>
<feature type="transmembrane region" description="Helical" evidence="8">
    <location>
        <begin position="135"/>
        <end position="154"/>
    </location>
</feature>
<organism evidence="9 10">
    <name type="scientific">Actinokineospora fastidiosa</name>
    <dbReference type="NCBI Taxonomy" id="1816"/>
    <lineage>
        <taxon>Bacteria</taxon>
        <taxon>Bacillati</taxon>
        <taxon>Actinomycetota</taxon>
        <taxon>Actinomycetes</taxon>
        <taxon>Pseudonocardiales</taxon>
        <taxon>Pseudonocardiaceae</taxon>
        <taxon>Actinokineospora</taxon>
    </lineage>
</organism>
<evidence type="ECO:0000256" key="8">
    <source>
        <dbReference type="SAM" id="Phobius"/>
    </source>
</evidence>
<comment type="caution">
    <text evidence="9">The sequence shown here is derived from an EMBL/GenBank/DDBJ whole genome shotgun (WGS) entry which is preliminary data.</text>
</comment>
<dbReference type="RefSeq" id="WP_229787411.1">
    <property type="nucleotide sequence ID" value="NZ_BMRB01000005.1"/>
</dbReference>
<evidence type="ECO:0000256" key="6">
    <source>
        <dbReference type="ARBA" id="ARBA00022989"/>
    </source>
</evidence>
<dbReference type="GO" id="GO:0005886">
    <property type="term" value="C:plasma membrane"/>
    <property type="evidence" value="ECO:0007669"/>
    <property type="project" value="UniProtKB-SubCell"/>
</dbReference>
<name>A0A918LI20_9PSEU</name>
<dbReference type="GO" id="GO:0022857">
    <property type="term" value="F:transmembrane transporter activity"/>
    <property type="evidence" value="ECO:0007669"/>
    <property type="project" value="InterPro"/>
</dbReference>
<keyword evidence="7 8" id="KW-0472">Membrane</keyword>
<feature type="transmembrane region" description="Helical" evidence="8">
    <location>
        <begin position="322"/>
        <end position="339"/>
    </location>
</feature>
<comment type="subcellular location">
    <subcellularLocation>
        <location evidence="1">Cell membrane</location>
        <topology evidence="1">Multi-pass membrane protein</topology>
    </subcellularLocation>
</comment>
<evidence type="ECO:0000313" key="9">
    <source>
        <dbReference type="EMBL" id="GGS49667.1"/>
    </source>
</evidence>
<dbReference type="PANTHER" id="PTHR30472">
    <property type="entry name" value="FERRIC ENTEROBACTIN TRANSPORT SYSTEM PERMEASE PROTEIN"/>
    <property type="match status" value="1"/>
</dbReference>
<feature type="transmembrane region" description="Helical" evidence="8">
    <location>
        <begin position="78"/>
        <end position="100"/>
    </location>
</feature>
<dbReference type="Proteomes" id="UP000660680">
    <property type="component" value="Unassembled WGS sequence"/>
</dbReference>
<dbReference type="SUPFAM" id="SSF81345">
    <property type="entry name" value="ABC transporter involved in vitamin B12 uptake, BtuC"/>
    <property type="match status" value="1"/>
</dbReference>
<feature type="transmembrane region" description="Helical" evidence="8">
    <location>
        <begin position="250"/>
        <end position="272"/>
    </location>
</feature>
<dbReference type="PANTHER" id="PTHR30472:SF67">
    <property type="entry name" value="PERMEASE OF ABC TRANSPORTER-RELATED"/>
    <property type="match status" value="1"/>
</dbReference>
<proteinExistence type="inferred from homology"/>
<evidence type="ECO:0000256" key="5">
    <source>
        <dbReference type="ARBA" id="ARBA00022692"/>
    </source>
</evidence>
<evidence type="ECO:0000256" key="2">
    <source>
        <dbReference type="ARBA" id="ARBA00007935"/>
    </source>
</evidence>
<evidence type="ECO:0000256" key="4">
    <source>
        <dbReference type="ARBA" id="ARBA00022475"/>
    </source>
</evidence>
<dbReference type="FunFam" id="1.10.3470.10:FF:000001">
    <property type="entry name" value="Vitamin B12 ABC transporter permease BtuC"/>
    <property type="match status" value="1"/>
</dbReference>
<reference evidence="9" key="1">
    <citation type="journal article" date="2014" name="Int. J. Syst. Evol. Microbiol.">
        <title>Complete genome sequence of Corynebacterium casei LMG S-19264T (=DSM 44701T), isolated from a smear-ripened cheese.</title>
        <authorList>
            <consortium name="US DOE Joint Genome Institute (JGI-PGF)"/>
            <person name="Walter F."/>
            <person name="Albersmeier A."/>
            <person name="Kalinowski J."/>
            <person name="Ruckert C."/>
        </authorList>
    </citation>
    <scope>NUCLEOTIDE SEQUENCE</scope>
    <source>
        <strain evidence="9">JCM 3276</strain>
    </source>
</reference>
<feature type="transmembrane region" description="Helical" evidence="8">
    <location>
        <begin position="107"/>
        <end position="129"/>
    </location>
</feature>
<dbReference type="AlphaFoldDB" id="A0A918LI20"/>
<dbReference type="Pfam" id="PF01032">
    <property type="entry name" value="FecCD"/>
    <property type="match status" value="1"/>
</dbReference>
<comment type="similarity">
    <text evidence="2">Belongs to the binding-protein-dependent transport system permease family. FecCD subfamily.</text>
</comment>
<keyword evidence="4" id="KW-1003">Cell membrane</keyword>
<dbReference type="GO" id="GO:0033214">
    <property type="term" value="P:siderophore-iron import into cell"/>
    <property type="evidence" value="ECO:0007669"/>
    <property type="project" value="TreeGrafter"/>
</dbReference>
<evidence type="ECO:0000256" key="7">
    <source>
        <dbReference type="ARBA" id="ARBA00023136"/>
    </source>
</evidence>
<evidence type="ECO:0000256" key="3">
    <source>
        <dbReference type="ARBA" id="ARBA00022448"/>
    </source>
</evidence>
<dbReference type="InterPro" id="IPR000522">
    <property type="entry name" value="ABC_transptr_permease_BtuC"/>
</dbReference>
<sequence length="345" mass="35162">MTRHRAQTAPLHFVPLPACLAVTGAGLVAVMLIAIGVGSVSVPLGDVWRVIGSHVLGGTATADPVSEQIVWDFRVPRVLLAALCGAGLAVAGVLLQALILNPLAEPYVLGLVPGASVGAVLVITVGAGVVGGLSASSAAFAGAMLAGAAVFALGRAAPARLVLSGVAVGYVFLAATSYLQLQANPGDLRQVMFWLMGSVAGARWDQLGLVTAVVIAATAAVLLAGRRVNALVTGDETATALGVDVRRTRLLLLVLAALLTGTVCAVAGGISFVGLMVPHVTRLAFGVDHRRVLPLSALLGAGYLVLVDLLSRTVDAPNELPIGIFTAAFGAPFLIWLMRRDRTES</sequence>
<feature type="transmembrane region" description="Helical" evidence="8">
    <location>
        <begin position="12"/>
        <end position="37"/>
    </location>
</feature>
<gene>
    <name evidence="9" type="ORF">GCM10010171_50990</name>
</gene>
<reference evidence="9" key="2">
    <citation type="submission" date="2020-09" db="EMBL/GenBank/DDBJ databases">
        <authorList>
            <person name="Sun Q."/>
            <person name="Ohkuma M."/>
        </authorList>
    </citation>
    <scope>NUCLEOTIDE SEQUENCE</scope>
    <source>
        <strain evidence="9">JCM 3276</strain>
    </source>
</reference>
<dbReference type="CDD" id="cd06550">
    <property type="entry name" value="TM_ABC_iron-siderophores_like"/>
    <property type="match status" value="1"/>
</dbReference>
<keyword evidence="5 8" id="KW-0812">Transmembrane</keyword>
<accession>A0A918LI20</accession>
<evidence type="ECO:0000256" key="1">
    <source>
        <dbReference type="ARBA" id="ARBA00004651"/>
    </source>
</evidence>
<dbReference type="InterPro" id="IPR037294">
    <property type="entry name" value="ABC_BtuC-like"/>
</dbReference>
<keyword evidence="6 8" id="KW-1133">Transmembrane helix</keyword>
<keyword evidence="3" id="KW-0813">Transport</keyword>
<dbReference type="EMBL" id="BMRB01000005">
    <property type="protein sequence ID" value="GGS49667.1"/>
    <property type="molecule type" value="Genomic_DNA"/>
</dbReference>
<feature type="transmembrane region" description="Helical" evidence="8">
    <location>
        <begin position="201"/>
        <end position="224"/>
    </location>
</feature>
<protein>
    <submittedName>
        <fullName evidence="9">Iron ABC transporter permease</fullName>
    </submittedName>
</protein>